<accession>A0A7J0GV04</accession>
<evidence type="ECO:0000313" key="2">
    <source>
        <dbReference type="Proteomes" id="UP000585474"/>
    </source>
</evidence>
<comment type="caution">
    <text evidence="1">The sequence shown here is derived from an EMBL/GenBank/DDBJ whole genome shotgun (WGS) entry which is preliminary data.</text>
</comment>
<proteinExistence type="predicted"/>
<gene>
    <name evidence="1" type="ORF">Acr_24g0008670</name>
</gene>
<dbReference type="Proteomes" id="UP000585474">
    <property type="component" value="Unassembled WGS sequence"/>
</dbReference>
<organism evidence="1 2">
    <name type="scientific">Actinidia rufa</name>
    <dbReference type="NCBI Taxonomy" id="165716"/>
    <lineage>
        <taxon>Eukaryota</taxon>
        <taxon>Viridiplantae</taxon>
        <taxon>Streptophyta</taxon>
        <taxon>Embryophyta</taxon>
        <taxon>Tracheophyta</taxon>
        <taxon>Spermatophyta</taxon>
        <taxon>Magnoliopsida</taxon>
        <taxon>eudicotyledons</taxon>
        <taxon>Gunneridae</taxon>
        <taxon>Pentapetalae</taxon>
        <taxon>asterids</taxon>
        <taxon>Ericales</taxon>
        <taxon>Actinidiaceae</taxon>
        <taxon>Actinidia</taxon>
    </lineage>
</organism>
<name>A0A7J0GV04_9ERIC</name>
<dbReference type="EMBL" id="BJWL01000024">
    <property type="protein sequence ID" value="GFZ14677.1"/>
    <property type="molecule type" value="Genomic_DNA"/>
</dbReference>
<reference evidence="1 2" key="1">
    <citation type="submission" date="2019-07" db="EMBL/GenBank/DDBJ databases">
        <title>De Novo Assembly of kiwifruit Actinidia rufa.</title>
        <authorList>
            <person name="Sugita-Konishi S."/>
            <person name="Sato K."/>
            <person name="Mori E."/>
            <person name="Abe Y."/>
            <person name="Kisaki G."/>
            <person name="Hamano K."/>
            <person name="Suezawa K."/>
            <person name="Otani M."/>
            <person name="Fukuda T."/>
            <person name="Manabe T."/>
            <person name="Gomi K."/>
            <person name="Tabuchi M."/>
            <person name="Akimitsu K."/>
            <person name="Kataoka I."/>
        </authorList>
    </citation>
    <scope>NUCLEOTIDE SEQUENCE [LARGE SCALE GENOMIC DNA]</scope>
    <source>
        <strain evidence="2">cv. Fuchu</strain>
    </source>
</reference>
<keyword evidence="2" id="KW-1185">Reference proteome</keyword>
<dbReference type="AlphaFoldDB" id="A0A7J0GV04"/>
<sequence>MVGIPLGRGGCRGEEIVATFNKALLGNGFGGFPTKGRGSRAGWFQQIRNIEGGDRVKVWRHGWSGNETCVEAFPVIFGLVVKGIAWDIVPRRTLQDWEMDQPVDLLGTLHAHRCVGRGEEMFFGGVAIRSSDLKLSLSIGP</sequence>
<protein>
    <submittedName>
        <fullName evidence="1">Uncharacterized protein</fullName>
    </submittedName>
</protein>
<evidence type="ECO:0000313" key="1">
    <source>
        <dbReference type="EMBL" id="GFZ14677.1"/>
    </source>
</evidence>